<dbReference type="EMBL" id="BAFB01000060">
    <property type="protein sequence ID" value="GAB33295.1"/>
    <property type="molecule type" value="Genomic_DNA"/>
</dbReference>
<dbReference type="OrthoDB" id="9134742at2"/>
<evidence type="ECO:0000313" key="1">
    <source>
        <dbReference type="EMBL" id="GAB33295.1"/>
    </source>
</evidence>
<dbReference type="STRING" id="1108044.GOOTI_060_00070"/>
<gene>
    <name evidence="1" type="ORF">GOOTI_060_00070</name>
</gene>
<dbReference type="AlphaFoldDB" id="H5TII7"/>
<dbReference type="SUPFAM" id="SSF48371">
    <property type="entry name" value="ARM repeat"/>
    <property type="match status" value="1"/>
</dbReference>
<evidence type="ECO:0000313" key="2">
    <source>
        <dbReference type="Proteomes" id="UP000005038"/>
    </source>
</evidence>
<dbReference type="Gene3D" id="1.25.10.10">
    <property type="entry name" value="Leucine-rich Repeat Variant"/>
    <property type="match status" value="1"/>
</dbReference>
<sequence>MTHTLIDALSAPDSSTRLRAALAAGTAPATTDTTVVDELVRRSSVEPDFFVRDMLTWAITRQAAALTVPRVVAELDSPAPQARSQALHTLSKLGDRAVYQRVAALLHDRDDEVARTAWRTAVTLVSEEGAPDLAAELVTELGRGDHEVRRSLSRALAELGTAAEDALAVAASSNSEAVRVHALATRRLLADPDADFSAAVEQARRAATLQGAPIEHPDAHR</sequence>
<dbReference type="Proteomes" id="UP000005038">
    <property type="component" value="Unassembled WGS sequence"/>
</dbReference>
<organism evidence="1 2">
    <name type="scientific">Gordonia otitidis (strain DSM 44809 / CCUG 52243 / JCM 12355 / NBRC 100426 / IFM 10032)</name>
    <dbReference type="NCBI Taxonomy" id="1108044"/>
    <lineage>
        <taxon>Bacteria</taxon>
        <taxon>Bacillati</taxon>
        <taxon>Actinomycetota</taxon>
        <taxon>Actinomycetes</taxon>
        <taxon>Mycobacteriales</taxon>
        <taxon>Gordoniaceae</taxon>
        <taxon>Gordonia</taxon>
    </lineage>
</organism>
<dbReference type="InterPro" id="IPR016024">
    <property type="entry name" value="ARM-type_fold"/>
</dbReference>
<reference evidence="1" key="1">
    <citation type="submission" date="2012-02" db="EMBL/GenBank/DDBJ databases">
        <title>Whole genome shotgun sequence of Gordonia otitidis NBRC 100426.</title>
        <authorList>
            <person name="Yoshida I."/>
            <person name="Hosoyama A."/>
            <person name="Tsuchikane K."/>
            <person name="Katsumata H."/>
            <person name="Yamazaki S."/>
            <person name="Fujita N."/>
        </authorList>
    </citation>
    <scope>NUCLEOTIDE SEQUENCE [LARGE SCALE GENOMIC DNA]</scope>
    <source>
        <strain evidence="1">NBRC 100426</strain>
    </source>
</reference>
<comment type="caution">
    <text evidence="1">The sequence shown here is derived from an EMBL/GenBank/DDBJ whole genome shotgun (WGS) entry which is preliminary data.</text>
</comment>
<dbReference type="RefSeq" id="WP_007237553.1">
    <property type="nucleotide sequence ID" value="NZ_BAFB01000060.1"/>
</dbReference>
<name>H5TII7_GORO1</name>
<accession>H5TII7</accession>
<proteinExistence type="predicted"/>
<keyword evidence="2" id="KW-1185">Reference proteome</keyword>
<dbReference type="InterPro" id="IPR011989">
    <property type="entry name" value="ARM-like"/>
</dbReference>
<protein>
    <recommendedName>
        <fullName evidence="3">HEAT repeat-containing protein</fullName>
    </recommendedName>
</protein>
<evidence type="ECO:0008006" key="3">
    <source>
        <dbReference type="Google" id="ProtNLM"/>
    </source>
</evidence>